<gene>
    <name evidence="1" type="ORF">DV515_00015411</name>
</gene>
<reference evidence="1 2" key="1">
    <citation type="journal article" date="2018" name="Proc. R. Soc. B">
        <title>A non-coding region near Follistatin controls head colour polymorphism in the Gouldian finch.</title>
        <authorList>
            <person name="Toomey M.B."/>
            <person name="Marques C.I."/>
            <person name="Andrade P."/>
            <person name="Araujo P.M."/>
            <person name="Sabatino S."/>
            <person name="Gazda M.A."/>
            <person name="Afonso S."/>
            <person name="Lopes R.J."/>
            <person name="Corbo J.C."/>
            <person name="Carneiro M."/>
        </authorList>
    </citation>
    <scope>NUCLEOTIDE SEQUENCE [LARGE SCALE GENOMIC DNA]</scope>
    <source>
        <strain evidence="1">Red01</strain>
        <tissue evidence="1">Muscle</tissue>
    </source>
</reference>
<organism evidence="1 2">
    <name type="scientific">Chloebia gouldiae</name>
    <name type="common">Gouldian finch</name>
    <name type="synonym">Erythrura gouldiae</name>
    <dbReference type="NCBI Taxonomy" id="44316"/>
    <lineage>
        <taxon>Eukaryota</taxon>
        <taxon>Metazoa</taxon>
        <taxon>Chordata</taxon>
        <taxon>Craniata</taxon>
        <taxon>Vertebrata</taxon>
        <taxon>Euteleostomi</taxon>
        <taxon>Archelosauria</taxon>
        <taxon>Archosauria</taxon>
        <taxon>Dinosauria</taxon>
        <taxon>Saurischia</taxon>
        <taxon>Theropoda</taxon>
        <taxon>Coelurosauria</taxon>
        <taxon>Aves</taxon>
        <taxon>Neognathae</taxon>
        <taxon>Neoaves</taxon>
        <taxon>Telluraves</taxon>
        <taxon>Australaves</taxon>
        <taxon>Passeriformes</taxon>
        <taxon>Passeroidea</taxon>
        <taxon>Passeridae</taxon>
        <taxon>Chloebia</taxon>
    </lineage>
</organism>
<comment type="caution">
    <text evidence="1">The sequence shown here is derived from an EMBL/GenBank/DDBJ whole genome shotgun (WGS) entry which is preliminary data.</text>
</comment>
<dbReference type="AlphaFoldDB" id="A0A3L8RVI0"/>
<accession>A0A3L8RVI0</accession>
<evidence type="ECO:0000313" key="1">
    <source>
        <dbReference type="EMBL" id="RLV88657.1"/>
    </source>
</evidence>
<proteinExistence type="predicted"/>
<dbReference type="Proteomes" id="UP000276834">
    <property type="component" value="Unassembled WGS sequence"/>
</dbReference>
<evidence type="ECO:0000313" key="2">
    <source>
        <dbReference type="Proteomes" id="UP000276834"/>
    </source>
</evidence>
<dbReference type="EMBL" id="QUSF01000181">
    <property type="protein sequence ID" value="RLV88657.1"/>
    <property type="molecule type" value="Genomic_DNA"/>
</dbReference>
<name>A0A3L8RVI0_CHLGU</name>
<sequence>MSRPCGVKGKIHHLLHYQRDHGSALLEKRLWNEFLLSRLPCLCSLMVPLGQPYHNHDTTSNAIISGASKDPLQFPDDRRGIISKM</sequence>
<keyword evidence="2" id="KW-1185">Reference proteome</keyword>
<protein>
    <submittedName>
        <fullName evidence="1">Uncharacterized protein</fullName>
    </submittedName>
</protein>